<feature type="domain" description="CHASE" evidence="17">
    <location>
        <begin position="131"/>
        <end position="267"/>
    </location>
</feature>
<dbReference type="CDD" id="cd00130">
    <property type="entry name" value="PAS"/>
    <property type="match status" value="1"/>
</dbReference>
<dbReference type="CDD" id="cd17546">
    <property type="entry name" value="REC_hyHK_CKI1_RcsC-like"/>
    <property type="match status" value="1"/>
</dbReference>
<feature type="domain" description="Response regulatory" evidence="14">
    <location>
        <begin position="739"/>
        <end position="858"/>
    </location>
</feature>
<keyword evidence="5" id="KW-0808">Transferase</keyword>
<dbReference type="SMART" id="SM00448">
    <property type="entry name" value="REC"/>
    <property type="match status" value="1"/>
</dbReference>
<comment type="catalytic activity">
    <reaction evidence="1">
        <text>ATP + protein L-histidine = ADP + protein N-phospho-L-histidine.</text>
        <dbReference type="EC" id="2.7.13.3"/>
    </reaction>
</comment>
<dbReference type="SMART" id="SM00388">
    <property type="entry name" value="HisKA"/>
    <property type="match status" value="1"/>
</dbReference>
<dbReference type="Pfam" id="PF02518">
    <property type="entry name" value="HATPase_c"/>
    <property type="match status" value="1"/>
</dbReference>
<dbReference type="CDD" id="cd16922">
    <property type="entry name" value="HATPase_EvgS-ArcB-TorS-like"/>
    <property type="match status" value="1"/>
</dbReference>
<dbReference type="SUPFAM" id="SSF55785">
    <property type="entry name" value="PYP-like sensor domain (PAS domain)"/>
    <property type="match status" value="1"/>
</dbReference>
<feature type="domain" description="Histidine kinase" evidence="13">
    <location>
        <begin position="494"/>
        <end position="711"/>
    </location>
</feature>
<dbReference type="InterPro" id="IPR042240">
    <property type="entry name" value="CHASE_sf"/>
</dbReference>
<keyword evidence="18" id="KW-0547">Nucleotide-binding</keyword>
<evidence type="ECO:0000259" key="16">
    <source>
        <dbReference type="PROSITE" id="PS50113"/>
    </source>
</evidence>
<evidence type="ECO:0000259" key="15">
    <source>
        <dbReference type="PROSITE" id="PS50112"/>
    </source>
</evidence>
<dbReference type="SMART" id="SM00387">
    <property type="entry name" value="HATPase_c"/>
    <property type="match status" value="1"/>
</dbReference>
<dbReference type="InterPro" id="IPR011006">
    <property type="entry name" value="CheY-like_superfamily"/>
</dbReference>
<dbReference type="Pfam" id="PF03924">
    <property type="entry name" value="CHASE"/>
    <property type="match status" value="1"/>
</dbReference>
<evidence type="ECO:0000256" key="3">
    <source>
        <dbReference type="ARBA" id="ARBA00012438"/>
    </source>
</evidence>
<evidence type="ECO:0000256" key="5">
    <source>
        <dbReference type="ARBA" id="ARBA00022679"/>
    </source>
</evidence>
<dbReference type="Gene3D" id="3.30.450.350">
    <property type="entry name" value="CHASE domain"/>
    <property type="match status" value="1"/>
</dbReference>
<dbReference type="Gene3D" id="3.30.450.20">
    <property type="entry name" value="PAS domain"/>
    <property type="match status" value="1"/>
</dbReference>
<dbReference type="PANTHER" id="PTHR43047">
    <property type="entry name" value="TWO-COMPONENT HISTIDINE PROTEIN KINASE"/>
    <property type="match status" value="1"/>
</dbReference>
<keyword evidence="4 10" id="KW-0597">Phosphoprotein</keyword>
<dbReference type="PROSITE" id="PS50109">
    <property type="entry name" value="HIS_KIN"/>
    <property type="match status" value="1"/>
</dbReference>
<keyword evidence="18" id="KW-0067">ATP-binding</keyword>
<dbReference type="PRINTS" id="PR00344">
    <property type="entry name" value="BCTRLSENSOR"/>
</dbReference>
<dbReference type="GO" id="GO:0005524">
    <property type="term" value="F:ATP binding"/>
    <property type="evidence" value="ECO:0007669"/>
    <property type="project" value="UniProtKB-KW"/>
</dbReference>
<dbReference type="InterPro" id="IPR035965">
    <property type="entry name" value="PAS-like_dom_sf"/>
</dbReference>
<protein>
    <recommendedName>
        <fullName evidence="3">histidine kinase</fullName>
        <ecNumber evidence="3">2.7.13.3</ecNumber>
    </recommendedName>
</protein>
<evidence type="ECO:0000256" key="2">
    <source>
        <dbReference type="ARBA" id="ARBA00004370"/>
    </source>
</evidence>
<evidence type="ECO:0000313" key="19">
    <source>
        <dbReference type="Proteomes" id="UP001597151"/>
    </source>
</evidence>
<name>A0ABW3TBU1_9RHOB</name>
<keyword evidence="7" id="KW-0418">Kinase</keyword>
<dbReference type="InterPro" id="IPR036097">
    <property type="entry name" value="HisK_dim/P_sf"/>
</dbReference>
<dbReference type="RefSeq" id="WP_380790401.1">
    <property type="nucleotide sequence ID" value="NZ_JBHTKR010000003.1"/>
</dbReference>
<accession>A0ABW3TBU1</accession>
<feature type="modified residue" description="4-aspartylphosphate" evidence="10">
    <location>
        <position position="788"/>
    </location>
</feature>
<dbReference type="InterPro" id="IPR003661">
    <property type="entry name" value="HisK_dim/P_dom"/>
</dbReference>
<dbReference type="InterPro" id="IPR003594">
    <property type="entry name" value="HATPase_dom"/>
</dbReference>
<dbReference type="Proteomes" id="UP001597151">
    <property type="component" value="Unassembled WGS sequence"/>
</dbReference>
<dbReference type="Gene3D" id="1.10.287.130">
    <property type="match status" value="1"/>
</dbReference>
<dbReference type="SUPFAM" id="SSF52172">
    <property type="entry name" value="CheY-like"/>
    <property type="match status" value="1"/>
</dbReference>
<reference evidence="19" key="1">
    <citation type="journal article" date="2019" name="Int. J. Syst. Evol. Microbiol.">
        <title>The Global Catalogue of Microorganisms (GCM) 10K type strain sequencing project: providing services to taxonomists for standard genome sequencing and annotation.</title>
        <authorList>
            <consortium name="The Broad Institute Genomics Platform"/>
            <consortium name="The Broad Institute Genome Sequencing Center for Infectious Disease"/>
            <person name="Wu L."/>
            <person name="Ma J."/>
        </authorList>
    </citation>
    <scope>NUCLEOTIDE SEQUENCE [LARGE SCALE GENOMIC DNA]</scope>
    <source>
        <strain evidence="19">CCUG 55328</strain>
    </source>
</reference>
<dbReference type="InterPro" id="IPR013655">
    <property type="entry name" value="PAS_fold_3"/>
</dbReference>
<dbReference type="PROSITE" id="PS50113">
    <property type="entry name" value="PAC"/>
    <property type="match status" value="1"/>
</dbReference>
<organism evidence="18 19">
    <name type="scientific">Seohaeicola saemankumensis</name>
    <dbReference type="NCBI Taxonomy" id="481181"/>
    <lineage>
        <taxon>Bacteria</taxon>
        <taxon>Pseudomonadati</taxon>
        <taxon>Pseudomonadota</taxon>
        <taxon>Alphaproteobacteria</taxon>
        <taxon>Rhodobacterales</taxon>
        <taxon>Roseobacteraceae</taxon>
        <taxon>Seohaeicola</taxon>
    </lineage>
</organism>
<dbReference type="InterPro" id="IPR005467">
    <property type="entry name" value="His_kinase_dom"/>
</dbReference>
<evidence type="ECO:0000313" key="18">
    <source>
        <dbReference type="EMBL" id="MFD1194649.1"/>
    </source>
</evidence>
<dbReference type="SUPFAM" id="SSF55874">
    <property type="entry name" value="ATPase domain of HSP90 chaperone/DNA topoisomerase II/histidine kinase"/>
    <property type="match status" value="1"/>
</dbReference>
<dbReference type="InterPro" id="IPR004358">
    <property type="entry name" value="Sig_transdc_His_kin-like_C"/>
</dbReference>
<feature type="transmembrane region" description="Helical" evidence="12">
    <location>
        <begin position="32"/>
        <end position="50"/>
    </location>
</feature>
<dbReference type="EMBL" id="JBHTKR010000003">
    <property type="protein sequence ID" value="MFD1194649.1"/>
    <property type="molecule type" value="Genomic_DNA"/>
</dbReference>
<dbReference type="SUPFAM" id="SSF47384">
    <property type="entry name" value="Homodimeric domain of signal transducing histidine kinase"/>
    <property type="match status" value="1"/>
</dbReference>
<dbReference type="InterPro" id="IPR036890">
    <property type="entry name" value="HATPase_C_sf"/>
</dbReference>
<evidence type="ECO:0000256" key="6">
    <source>
        <dbReference type="ARBA" id="ARBA00022692"/>
    </source>
</evidence>
<feature type="domain" description="PAS" evidence="15">
    <location>
        <begin position="354"/>
        <end position="400"/>
    </location>
</feature>
<keyword evidence="9 12" id="KW-0472">Membrane</keyword>
<dbReference type="EC" id="2.7.13.3" evidence="3"/>
<keyword evidence="19" id="KW-1185">Reference proteome</keyword>
<keyword evidence="6 12" id="KW-0812">Transmembrane</keyword>
<dbReference type="Pfam" id="PF00512">
    <property type="entry name" value="HisKA"/>
    <property type="match status" value="1"/>
</dbReference>
<evidence type="ECO:0000259" key="14">
    <source>
        <dbReference type="PROSITE" id="PS50110"/>
    </source>
</evidence>
<dbReference type="InterPro" id="IPR006189">
    <property type="entry name" value="CHASE_dom"/>
</dbReference>
<evidence type="ECO:0000256" key="9">
    <source>
        <dbReference type="ARBA" id="ARBA00023136"/>
    </source>
</evidence>
<feature type="domain" description="PAC" evidence="16">
    <location>
        <begin position="431"/>
        <end position="483"/>
    </location>
</feature>
<evidence type="ECO:0000256" key="4">
    <source>
        <dbReference type="ARBA" id="ARBA00022553"/>
    </source>
</evidence>
<feature type="coiled-coil region" evidence="11">
    <location>
        <begin position="306"/>
        <end position="340"/>
    </location>
</feature>
<dbReference type="Gene3D" id="3.30.565.10">
    <property type="entry name" value="Histidine kinase-like ATPase, C-terminal domain"/>
    <property type="match status" value="1"/>
</dbReference>
<proteinExistence type="predicted"/>
<dbReference type="SMART" id="SM01079">
    <property type="entry name" value="CHASE"/>
    <property type="match status" value="1"/>
</dbReference>
<evidence type="ECO:0000256" key="1">
    <source>
        <dbReference type="ARBA" id="ARBA00000085"/>
    </source>
</evidence>
<comment type="subcellular location">
    <subcellularLocation>
        <location evidence="2">Membrane</location>
    </subcellularLocation>
</comment>
<dbReference type="InterPro" id="IPR001789">
    <property type="entry name" value="Sig_transdc_resp-reg_receiver"/>
</dbReference>
<evidence type="ECO:0000259" key="13">
    <source>
        <dbReference type="PROSITE" id="PS50109"/>
    </source>
</evidence>
<dbReference type="SMART" id="SM00086">
    <property type="entry name" value="PAC"/>
    <property type="match status" value="1"/>
</dbReference>
<evidence type="ECO:0000256" key="11">
    <source>
        <dbReference type="SAM" id="Coils"/>
    </source>
</evidence>
<keyword evidence="8 12" id="KW-1133">Transmembrane helix</keyword>
<dbReference type="PROSITE" id="PS50112">
    <property type="entry name" value="PAS"/>
    <property type="match status" value="1"/>
</dbReference>
<evidence type="ECO:0000256" key="7">
    <source>
        <dbReference type="ARBA" id="ARBA00022777"/>
    </source>
</evidence>
<dbReference type="Pfam" id="PF00072">
    <property type="entry name" value="Response_reg"/>
    <property type="match status" value="1"/>
</dbReference>
<dbReference type="InterPro" id="IPR000014">
    <property type="entry name" value="PAS"/>
</dbReference>
<comment type="caution">
    <text evidence="18">The sequence shown here is derived from an EMBL/GenBank/DDBJ whole genome shotgun (WGS) entry which is preliminary data.</text>
</comment>
<dbReference type="InterPro" id="IPR000700">
    <property type="entry name" value="PAS-assoc_C"/>
</dbReference>
<dbReference type="Gene3D" id="3.40.50.2300">
    <property type="match status" value="1"/>
</dbReference>
<dbReference type="PANTHER" id="PTHR43047:SF78">
    <property type="entry name" value="SENSORY_REGULATORY PROTEIN RPFC"/>
    <property type="match status" value="1"/>
</dbReference>
<sequence>MRTGQPKDPTTDMTGYFQYGADFLKRRFLRPSALTVAIATLVMSGLWIAAEKRNRMFYAQQLRVDVIDDLTLLRARLEGEVTGNVQLIRGLIATLITEPDMNQARFAQIAEGLIGENSAIRNVAAAPDMTIRMVHPLAGNEAALGLNYLENAAQRGAAVKARDTGELVLAGPVALVQGGTGFIGRFPVFVPQPGGERFWGLVSTVFSDTMLYESAGLLQPDLNMRLALSGRDGAGSDSDVFFGDPAVLSADPVTLDVLLPSGKWRLSAVPLEGWSTSPPTTPILRAVMLGAWLLLLLPSIMMGRLIEERQANIRDLEASNDALSNRMSELEKARQEQNRTETKLRHSLQAEEQINARFAEVTEISGSWVWEQDADLRFTYVSPGYTKLTGYDASLLLGRTRDQQRALLPKAFSQADWGGLARKMAAREPFSEFNFGFRAKDGRELWLMISGTPTFDSNGRFTGYRGAGADVTSIHAATLAAQEANRTKSMFLANMSHEIRTPMNGILGMAEMLERTLTEDNQKRMIGVIRSSGATLLAILNDILDLSKIEAGKLTLEHIPFRLDEIANRIETLHRPKAQEKGLRLDVFTDSRARRRRLGDPHRVAQVLHNLVSNAIKFTDDGKVSLWLSVLASGEIRIEVIDTGIGMSEAQQMRIFDEFVQADGSMTRRFGGTGLGMSIVRRLVEMMGGQLELVSEPGKGTTFTVTLPLPDAEQAATQTPVADADRHLPQPPVDLTGMRILAADDNDVNLEVLAAMLAETGAQIVMARDGKQAIDAFAAQPFDLLLLDISMPVFDGPSALGRMHSIATQDGRTMPPAIAFTANLMPHQIAEHLQAGFVDVVAKPLKQRALLDQVQRVISPAQG</sequence>
<dbReference type="PROSITE" id="PS50110">
    <property type="entry name" value="RESPONSE_REGULATORY"/>
    <property type="match status" value="1"/>
</dbReference>
<evidence type="ECO:0000256" key="10">
    <source>
        <dbReference type="PROSITE-ProRule" id="PRU00169"/>
    </source>
</evidence>
<gene>
    <name evidence="18" type="ORF">ACFQ3C_08195</name>
</gene>
<evidence type="ECO:0000256" key="8">
    <source>
        <dbReference type="ARBA" id="ARBA00022989"/>
    </source>
</evidence>
<keyword evidence="11" id="KW-0175">Coiled coil</keyword>
<dbReference type="CDD" id="cd00082">
    <property type="entry name" value="HisKA"/>
    <property type="match status" value="1"/>
</dbReference>
<dbReference type="PROSITE" id="PS50839">
    <property type="entry name" value="CHASE"/>
    <property type="match status" value="1"/>
</dbReference>
<evidence type="ECO:0000256" key="12">
    <source>
        <dbReference type="SAM" id="Phobius"/>
    </source>
</evidence>
<evidence type="ECO:0000259" key="17">
    <source>
        <dbReference type="PROSITE" id="PS50839"/>
    </source>
</evidence>
<dbReference type="InterPro" id="IPR001610">
    <property type="entry name" value="PAC"/>
</dbReference>
<dbReference type="NCBIfam" id="TIGR00229">
    <property type="entry name" value="sensory_box"/>
    <property type="match status" value="1"/>
</dbReference>
<dbReference type="Pfam" id="PF08447">
    <property type="entry name" value="PAS_3"/>
    <property type="match status" value="1"/>
</dbReference>